<dbReference type="PANTHER" id="PTHR10889">
    <property type="entry name" value="DEOXYRIBOSE-PHOSPHATE ALDOLASE"/>
    <property type="match status" value="1"/>
</dbReference>
<dbReference type="PANTHER" id="PTHR10889:SF1">
    <property type="entry name" value="DEOXYRIBOSE-PHOSPHATE ALDOLASE"/>
    <property type="match status" value="1"/>
</dbReference>
<feature type="active site" description="Schiff-base intermediate with acetaldehyde" evidence="6">
    <location>
        <position position="152"/>
    </location>
</feature>
<evidence type="ECO:0000256" key="1">
    <source>
        <dbReference type="ARBA" id="ARBA00010936"/>
    </source>
</evidence>
<dbReference type="CDD" id="cd00959">
    <property type="entry name" value="DeoC"/>
    <property type="match status" value="1"/>
</dbReference>
<dbReference type="RefSeq" id="WP_316264682.1">
    <property type="nucleotide sequence ID" value="NZ_AP027742.1"/>
</dbReference>
<evidence type="ECO:0000256" key="6">
    <source>
        <dbReference type="HAMAP-Rule" id="MF_00114"/>
    </source>
</evidence>
<dbReference type="Gene3D" id="3.20.20.70">
    <property type="entry name" value="Aldolase class I"/>
    <property type="match status" value="1"/>
</dbReference>
<dbReference type="HAMAP" id="MF_00114">
    <property type="entry name" value="DeoC_type1"/>
    <property type="match status" value="1"/>
</dbReference>
<comment type="similarity">
    <text evidence="1 6">Belongs to the DeoC/FbaB aldolase family. DeoC type 1 subfamily.</text>
</comment>
<dbReference type="InterPro" id="IPR011343">
    <property type="entry name" value="DeoC"/>
</dbReference>
<reference evidence="8" key="1">
    <citation type="journal article" date="2023" name="Int. J. Syst. Evol. Microbiol.">
        <title>Claveliimonas bilis gen. nov., sp. nov., deoxycholic acid-producing bacteria isolated from human faeces, and reclassification of Sellimonas monacensis Zenner et al. 2021 as Claveliimonas monacensis comb. nov.</title>
        <authorList>
            <person name="Hisatomi A."/>
            <person name="Kastawa N.W.E.P.G."/>
            <person name="Song I."/>
            <person name="Ohkuma M."/>
            <person name="Fukiya S."/>
            <person name="Sakamoto M."/>
        </authorList>
    </citation>
    <scope>NUCLEOTIDE SEQUENCE [LARGE SCALE GENOMIC DNA]</scope>
    <source>
        <strain evidence="8">12BBH14</strain>
    </source>
</reference>
<comment type="function">
    <text evidence="6">Catalyzes a reversible aldol reaction between acetaldehyde and D-glyceraldehyde 3-phosphate to generate 2-deoxy-D-ribose 5-phosphate.</text>
</comment>
<dbReference type="Proteomes" id="UP001305815">
    <property type="component" value="Chromosome"/>
</dbReference>
<evidence type="ECO:0000313" key="8">
    <source>
        <dbReference type="Proteomes" id="UP001305815"/>
    </source>
</evidence>
<sequence length="215" mass="23112">MKLASLIDHTILKPEAGKEQVETICREAREYGFASVCVNSSYVPLCAELLRDTEVKVCTVIGFPLGAMSTAAKAAEARQAILDGAEELDMVIHIGMLKDGNNEYVEQDIHSVVEEARGKAAVKVIIETCLLSEEEKIRACLLAKKAGADYVKTSTGFSTGGATAEDIALMKKTVGKDMKVKASGGIRTREKAEEMRKAGADRIGTSSGIRIVEEM</sequence>
<dbReference type="InterPro" id="IPR013785">
    <property type="entry name" value="Aldolase_TIM"/>
</dbReference>
<comment type="catalytic activity">
    <reaction evidence="5 6">
        <text>2-deoxy-D-ribose 5-phosphate = D-glyceraldehyde 3-phosphate + acetaldehyde</text>
        <dbReference type="Rhea" id="RHEA:12821"/>
        <dbReference type="ChEBI" id="CHEBI:15343"/>
        <dbReference type="ChEBI" id="CHEBI:59776"/>
        <dbReference type="ChEBI" id="CHEBI:62877"/>
        <dbReference type="EC" id="4.1.2.4"/>
    </reaction>
</comment>
<evidence type="ECO:0000313" key="7">
    <source>
        <dbReference type="EMBL" id="BDZ77656.1"/>
    </source>
</evidence>
<keyword evidence="2 6" id="KW-0963">Cytoplasm</keyword>
<protein>
    <recommendedName>
        <fullName evidence="6">Deoxyribose-phosphate aldolase</fullName>
        <shortName evidence="6">DERA</shortName>
        <ecNumber evidence="6">4.1.2.4</ecNumber>
    </recommendedName>
    <alternativeName>
        <fullName evidence="6">2-deoxy-D-ribose 5-phosphate aldolase</fullName>
    </alternativeName>
    <alternativeName>
        <fullName evidence="6">Phosphodeoxyriboaldolase</fullName>
        <shortName evidence="6">Deoxyriboaldolase</shortName>
    </alternativeName>
</protein>
<dbReference type="Pfam" id="PF01791">
    <property type="entry name" value="DeoC"/>
    <property type="match status" value="1"/>
</dbReference>
<dbReference type="NCBIfam" id="TIGR00126">
    <property type="entry name" value="deoC"/>
    <property type="match status" value="1"/>
</dbReference>
<proteinExistence type="inferred from homology"/>
<dbReference type="SMART" id="SM01133">
    <property type="entry name" value="DeoC"/>
    <property type="match status" value="1"/>
</dbReference>
<dbReference type="InterPro" id="IPR002915">
    <property type="entry name" value="DeoC/FbaB/LacD_aldolase"/>
</dbReference>
<keyword evidence="8" id="KW-1185">Reference proteome</keyword>
<dbReference type="SUPFAM" id="SSF51569">
    <property type="entry name" value="Aldolase"/>
    <property type="match status" value="1"/>
</dbReference>
<dbReference type="EMBL" id="AP027742">
    <property type="protein sequence ID" value="BDZ77656.1"/>
    <property type="molecule type" value="Genomic_DNA"/>
</dbReference>
<accession>A0ABM8I3T8</accession>
<evidence type="ECO:0000256" key="3">
    <source>
        <dbReference type="ARBA" id="ARBA00023239"/>
    </source>
</evidence>
<keyword evidence="4 6" id="KW-0704">Schiff base</keyword>
<gene>
    <name evidence="6 7" type="primary">deoC</name>
    <name evidence="7" type="ORF">Lac1_18390</name>
</gene>
<organism evidence="7 8">
    <name type="scientific">Claveliimonas bilis</name>
    <dbReference type="NCBI Taxonomy" id="3028070"/>
    <lineage>
        <taxon>Bacteria</taxon>
        <taxon>Bacillati</taxon>
        <taxon>Bacillota</taxon>
        <taxon>Clostridia</taxon>
        <taxon>Lachnospirales</taxon>
        <taxon>Lachnospiraceae</taxon>
        <taxon>Claveliimonas</taxon>
    </lineage>
</organism>
<feature type="active site" description="Proton donor/acceptor" evidence="6">
    <location>
        <position position="181"/>
    </location>
</feature>
<evidence type="ECO:0000256" key="4">
    <source>
        <dbReference type="ARBA" id="ARBA00023270"/>
    </source>
</evidence>
<name>A0ABM8I3T8_9FIRM</name>
<comment type="subcellular location">
    <subcellularLocation>
        <location evidence="6">Cytoplasm</location>
    </subcellularLocation>
</comment>
<evidence type="ECO:0000256" key="2">
    <source>
        <dbReference type="ARBA" id="ARBA00022490"/>
    </source>
</evidence>
<dbReference type="EC" id="4.1.2.4" evidence="6"/>
<dbReference type="InterPro" id="IPR028581">
    <property type="entry name" value="DeoC_typeI"/>
</dbReference>
<evidence type="ECO:0000256" key="5">
    <source>
        <dbReference type="ARBA" id="ARBA00048791"/>
    </source>
</evidence>
<dbReference type="PIRSF" id="PIRSF001357">
    <property type="entry name" value="DeoC"/>
    <property type="match status" value="1"/>
</dbReference>
<comment type="pathway">
    <text evidence="6">Carbohydrate degradation; 2-deoxy-D-ribose 1-phosphate degradation; D-glyceraldehyde 3-phosphate and acetaldehyde from 2-deoxy-alpha-D-ribose 1-phosphate: step 2/2.</text>
</comment>
<keyword evidence="3 6" id="KW-0456">Lyase</keyword>
<feature type="active site" description="Proton donor/acceptor" evidence="6">
    <location>
        <position position="89"/>
    </location>
</feature>